<dbReference type="SMART" id="SM00347">
    <property type="entry name" value="HTH_MARR"/>
    <property type="match status" value="1"/>
</dbReference>
<dbReference type="InterPro" id="IPR036390">
    <property type="entry name" value="WH_DNA-bd_sf"/>
</dbReference>
<evidence type="ECO:0000259" key="1">
    <source>
        <dbReference type="PROSITE" id="PS50995"/>
    </source>
</evidence>
<accession>A0ABY2Q5W9</accession>
<dbReference type="EMBL" id="SSNY01000008">
    <property type="protein sequence ID" value="THF56327.1"/>
    <property type="molecule type" value="Genomic_DNA"/>
</dbReference>
<dbReference type="Proteomes" id="UP000306441">
    <property type="component" value="Unassembled WGS sequence"/>
</dbReference>
<evidence type="ECO:0000313" key="2">
    <source>
        <dbReference type="EMBL" id="THF56327.1"/>
    </source>
</evidence>
<dbReference type="PANTHER" id="PTHR33164:SF106">
    <property type="entry name" value="TRANSCRIPTIONAL REGULATORY PROTEIN"/>
    <property type="match status" value="1"/>
</dbReference>
<evidence type="ECO:0000313" key="3">
    <source>
        <dbReference type="Proteomes" id="UP000306441"/>
    </source>
</evidence>
<keyword evidence="3" id="KW-1185">Reference proteome</keyword>
<feature type="domain" description="HTH marR-type" evidence="1">
    <location>
        <begin position="10"/>
        <end position="145"/>
    </location>
</feature>
<dbReference type="Gene3D" id="1.10.10.10">
    <property type="entry name" value="Winged helix-like DNA-binding domain superfamily/Winged helix DNA-binding domain"/>
    <property type="match status" value="1"/>
</dbReference>
<sequence length="163" mass="18230">MEVRLSGEVRDGLLDAIEHAIMRWQDETQAYDDAVGEMSGLSLGERRCVSMLYNGPQTAGTLATVSGLTPAAVTALTDRLEARGLVRRKRDPDDRRKVIVEATEDTQRLCERYYGDLAREGRRRLQAFSDVELGTVLEFLTSAADLQREQLARLHPKGRALRA</sequence>
<proteinExistence type="predicted"/>
<reference evidence="2 3" key="1">
    <citation type="submission" date="2019-04" db="EMBL/GenBank/DDBJ databases">
        <title>Mesorhizobium composti sp. nov., isolated from compost.</title>
        <authorList>
            <person name="Lin S.-Y."/>
            <person name="Hameed A."/>
            <person name="Hsieh Y.-T."/>
            <person name="Young C.-C."/>
        </authorList>
    </citation>
    <scope>NUCLEOTIDE SEQUENCE [LARGE SCALE GENOMIC DNA]</scope>
    <source>
        <strain evidence="2 3">CC-YTH430</strain>
    </source>
</reference>
<comment type="caution">
    <text evidence="2">The sequence shown here is derived from an EMBL/GenBank/DDBJ whole genome shotgun (WGS) entry which is preliminary data.</text>
</comment>
<name>A0ABY2Q5W9_9HYPH</name>
<dbReference type="RefSeq" id="WP_136358360.1">
    <property type="nucleotide sequence ID" value="NZ_SSNY01000008.1"/>
</dbReference>
<dbReference type="InterPro" id="IPR036388">
    <property type="entry name" value="WH-like_DNA-bd_sf"/>
</dbReference>
<organism evidence="2 3">
    <name type="scientific">Ollibium composti</name>
    <dbReference type="NCBI Taxonomy" id="2675109"/>
    <lineage>
        <taxon>Bacteria</taxon>
        <taxon>Pseudomonadati</taxon>
        <taxon>Pseudomonadota</taxon>
        <taxon>Alphaproteobacteria</taxon>
        <taxon>Hyphomicrobiales</taxon>
        <taxon>Phyllobacteriaceae</taxon>
        <taxon>Ollibium</taxon>
    </lineage>
</organism>
<dbReference type="PANTHER" id="PTHR33164">
    <property type="entry name" value="TRANSCRIPTIONAL REGULATOR, MARR FAMILY"/>
    <property type="match status" value="1"/>
</dbReference>
<dbReference type="PROSITE" id="PS50995">
    <property type="entry name" value="HTH_MARR_2"/>
    <property type="match status" value="1"/>
</dbReference>
<dbReference type="Pfam" id="PF01047">
    <property type="entry name" value="MarR"/>
    <property type="match status" value="1"/>
</dbReference>
<dbReference type="SUPFAM" id="SSF46785">
    <property type="entry name" value="Winged helix' DNA-binding domain"/>
    <property type="match status" value="1"/>
</dbReference>
<dbReference type="InterPro" id="IPR039422">
    <property type="entry name" value="MarR/SlyA-like"/>
</dbReference>
<dbReference type="InterPro" id="IPR000835">
    <property type="entry name" value="HTH_MarR-typ"/>
</dbReference>
<protein>
    <submittedName>
        <fullName evidence="2">MarR family transcriptional regulator</fullName>
    </submittedName>
</protein>
<gene>
    <name evidence="2" type="ORF">E6C48_14355</name>
</gene>